<dbReference type="AlphaFoldDB" id="A0A0X8JJG3"/>
<keyword evidence="12 17" id="KW-0456">Lyase</keyword>
<keyword evidence="9 18" id="KW-0630">Potassium</keyword>
<keyword evidence="5 18" id="KW-0479">Metal-binding</keyword>
<comment type="subunit">
    <text evidence="17">Homotetramer.</text>
</comment>
<dbReference type="NCBIfam" id="TIGR00196">
    <property type="entry name" value="yjeF_cterm"/>
    <property type="match status" value="1"/>
</dbReference>
<evidence type="ECO:0000256" key="10">
    <source>
        <dbReference type="ARBA" id="ARBA00023027"/>
    </source>
</evidence>
<name>A0A0X8JJG3_9BACT</name>
<evidence type="ECO:0000256" key="18">
    <source>
        <dbReference type="HAMAP-Rule" id="MF_01966"/>
    </source>
</evidence>
<feature type="binding site" evidence="17">
    <location>
        <begin position="433"/>
        <end position="437"/>
    </location>
    <ligand>
        <name>AMP</name>
        <dbReference type="ChEBI" id="CHEBI:456215"/>
    </ligand>
</feature>
<dbReference type="PANTHER" id="PTHR12592">
    <property type="entry name" value="ATP-DEPENDENT (S)-NAD(P)H-HYDRATE DEHYDRATASE FAMILY MEMBER"/>
    <property type="match status" value="1"/>
</dbReference>
<dbReference type="InterPro" id="IPR004443">
    <property type="entry name" value="YjeF_N_dom"/>
</dbReference>
<comment type="catalytic activity">
    <reaction evidence="15 17 19">
        <text>(6S)-NADHX + ADP = AMP + phosphate + NADH + H(+)</text>
        <dbReference type="Rhea" id="RHEA:32223"/>
        <dbReference type="ChEBI" id="CHEBI:15378"/>
        <dbReference type="ChEBI" id="CHEBI:43474"/>
        <dbReference type="ChEBI" id="CHEBI:57945"/>
        <dbReference type="ChEBI" id="CHEBI:64074"/>
        <dbReference type="ChEBI" id="CHEBI:456215"/>
        <dbReference type="ChEBI" id="CHEBI:456216"/>
        <dbReference type="EC" id="4.2.1.136"/>
    </reaction>
</comment>
<protein>
    <recommendedName>
        <fullName evidence="19">Bifunctional NAD(P)H-hydrate repair enzyme</fullName>
    </recommendedName>
    <alternativeName>
        <fullName evidence="19">Nicotinamide nucleotide repair protein</fullName>
    </alternativeName>
    <domain>
        <recommendedName>
            <fullName evidence="19">ADP-dependent (S)-NAD(P)H-hydrate dehydratase</fullName>
            <ecNumber evidence="19">4.2.1.136</ecNumber>
        </recommendedName>
        <alternativeName>
            <fullName evidence="19">ADP-dependent NAD(P)HX dehydratase</fullName>
        </alternativeName>
    </domain>
    <domain>
        <recommendedName>
            <fullName evidence="19">NAD(P)H-hydrate epimerase</fullName>
            <ecNumber evidence="19">5.1.99.6</ecNumber>
        </recommendedName>
    </domain>
</protein>
<dbReference type="PIRSF" id="PIRSF017184">
    <property type="entry name" value="Nnr"/>
    <property type="match status" value="1"/>
</dbReference>
<dbReference type="Pfam" id="PF01256">
    <property type="entry name" value="Carb_kinase"/>
    <property type="match status" value="1"/>
</dbReference>
<dbReference type="GO" id="GO:0005524">
    <property type="term" value="F:ATP binding"/>
    <property type="evidence" value="ECO:0007669"/>
    <property type="project" value="UniProtKB-UniRule"/>
</dbReference>
<keyword evidence="13" id="KW-0511">Multifunctional enzyme</keyword>
<comment type="catalytic activity">
    <reaction evidence="2 18 19">
        <text>(6R)-NADPHX = (6S)-NADPHX</text>
        <dbReference type="Rhea" id="RHEA:32227"/>
        <dbReference type="ChEBI" id="CHEBI:64076"/>
        <dbReference type="ChEBI" id="CHEBI:64077"/>
        <dbReference type="EC" id="5.1.99.6"/>
    </reaction>
</comment>
<comment type="catalytic activity">
    <reaction evidence="16 17 19">
        <text>(6S)-NADPHX + ADP = AMP + phosphate + NADPH + H(+)</text>
        <dbReference type="Rhea" id="RHEA:32235"/>
        <dbReference type="ChEBI" id="CHEBI:15378"/>
        <dbReference type="ChEBI" id="CHEBI:43474"/>
        <dbReference type="ChEBI" id="CHEBI:57783"/>
        <dbReference type="ChEBI" id="CHEBI:64076"/>
        <dbReference type="ChEBI" id="CHEBI:456215"/>
        <dbReference type="ChEBI" id="CHEBI:456216"/>
        <dbReference type="EC" id="4.2.1.136"/>
    </reaction>
</comment>
<dbReference type="GO" id="GO:0052855">
    <property type="term" value="F:ADP-dependent NAD(P)H-hydrate dehydratase activity"/>
    <property type="evidence" value="ECO:0007669"/>
    <property type="project" value="UniProtKB-UniRule"/>
</dbReference>
<feature type="binding site" evidence="17">
    <location>
        <position position="273"/>
    </location>
    <ligand>
        <name>(6S)-NADPHX</name>
        <dbReference type="ChEBI" id="CHEBI:64076"/>
    </ligand>
</feature>
<dbReference type="InterPro" id="IPR017953">
    <property type="entry name" value="Carbohydrate_kinase_pred_CS"/>
</dbReference>
<comment type="caution">
    <text evidence="18">Lacks conserved residue(s) required for the propagation of feature annotation.</text>
</comment>
<evidence type="ECO:0000256" key="6">
    <source>
        <dbReference type="ARBA" id="ARBA00022741"/>
    </source>
</evidence>
<evidence type="ECO:0000256" key="7">
    <source>
        <dbReference type="ARBA" id="ARBA00022840"/>
    </source>
</evidence>
<feature type="binding site" evidence="17">
    <location>
        <position position="396"/>
    </location>
    <ligand>
        <name>(6S)-NADPHX</name>
        <dbReference type="ChEBI" id="CHEBI:64076"/>
    </ligand>
</feature>
<feature type="binding site" evidence="18">
    <location>
        <position position="175"/>
    </location>
    <ligand>
        <name>K(+)</name>
        <dbReference type="ChEBI" id="CHEBI:29103"/>
    </ligand>
</feature>
<dbReference type="KEGG" id="dfi:AXF13_06075"/>
<keyword evidence="23" id="KW-1185">Reference proteome</keyword>
<feature type="binding site" evidence="18">
    <location>
        <position position="137"/>
    </location>
    <ligand>
        <name>K(+)</name>
        <dbReference type="ChEBI" id="CHEBI:29103"/>
    </ligand>
</feature>
<dbReference type="Gene3D" id="3.40.1190.20">
    <property type="match status" value="1"/>
</dbReference>
<dbReference type="InterPro" id="IPR036652">
    <property type="entry name" value="YjeF_N_dom_sf"/>
</dbReference>
<comment type="function">
    <text evidence="18">Catalyzes the epimerization of the S- and R-forms of NAD(P)HX, a damaged form of NAD(P)H that is a result of enzymatic or heat-dependent hydration. This is a prerequisite for the S-specific NAD(P)H-hydrate dehydratase to allow the repair of both epimers of NAD(P)HX.</text>
</comment>
<dbReference type="HAMAP" id="MF_01965">
    <property type="entry name" value="NADHX_dehydratase"/>
    <property type="match status" value="1"/>
</dbReference>
<feature type="domain" description="YjeF C-terminal" evidence="20">
    <location>
        <begin position="238"/>
        <end position="526"/>
    </location>
</feature>
<comment type="cofactor">
    <cofactor evidence="17">
        <name>Mg(2+)</name>
        <dbReference type="ChEBI" id="CHEBI:18420"/>
    </cofactor>
</comment>
<dbReference type="PANTHER" id="PTHR12592:SF0">
    <property type="entry name" value="ATP-DEPENDENT (S)-NAD(P)H-HYDRATE DEHYDRATASE"/>
    <property type="match status" value="1"/>
</dbReference>
<comment type="similarity">
    <text evidence="3 19">In the N-terminal section; belongs to the NnrE/AIBP family.</text>
</comment>
<dbReference type="HAMAP" id="MF_01966">
    <property type="entry name" value="NADHX_epimerase"/>
    <property type="match status" value="1"/>
</dbReference>
<evidence type="ECO:0000256" key="12">
    <source>
        <dbReference type="ARBA" id="ARBA00023239"/>
    </source>
</evidence>
<feature type="binding site" evidence="17">
    <location>
        <position position="344"/>
    </location>
    <ligand>
        <name>(6S)-NADPHX</name>
        <dbReference type="ChEBI" id="CHEBI:64076"/>
    </ligand>
</feature>
<keyword evidence="6 17" id="KW-0547">Nucleotide-binding</keyword>
<feature type="binding site" evidence="17">
    <location>
        <position position="462"/>
    </location>
    <ligand>
        <name>AMP</name>
        <dbReference type="ChEBI" id="CHEBI:456215"/>
    </ligand>
</feature>
<dbReference type="SUPFAM" id="SSF53613">
    <property type="entry name" value="Ribokinase-like"/>
    <property type="match status" value="1"/>
</dbReference>
<evidence type="ECO:0000256" key="2">
    <source>
        <dbReference type="ARBA" id="ARBA00000909"/>
    </source>
</evidence>
<dbReference type="GO" id="GO:0110051">
    <property type="term" value="P:metabolite repair"/>
    <property type="evidence" value="ECO:0007669"/>
    <property type="project" value="TreeGrafter"/>
</dbReference>
<dbReference type="InterPro" id="IPR030677">
    <property type="entry name" value="Nnr"/>
</dbReference>
<evidence type="ECO:0000256" key="19">
    <source>
        <dbReference type="PIRNR" id="PIRNR017184"/>
    </source>
</evidence>
<feature type="binding site" evidence="18">
    <location>
        <position position="172"/>
    </location>
    <ligand>
        <name>(6S)-NADPHX</name>
        <dbReference type="ChEBI" id="CHEBI:64076"/>
    </ligand>
</feature>
<feature type="binding site" evidence="18">
    <location>
        <begin position="141"/>
        <end position="147"/>
    </location>
    <ligand>
        <name>(6S)-NADPHX</name>
        <dbReference type="ChEBI" id="CHEBI:64076"/>
    </ligand>
</feature>
<sequence length="543" mass="56842">MRSLREFPNALPPLPFPEEMRAWDAAAIRLGLPEVMLMENAARAAFDVLRAYCPKLSGQTVWLFMGSGNNGGDAACLARHLLDAGARPQVLHAKALGAYKGVTAKHIRIARAAGVPFSSLGRHDWHDRHEAPAIMVDGLLGTGFSGELRPALREVIERINRLAPSCFVLALDIPSGLNGVSGRPSPVAVQATATVSFAAAKPGLVLPWARPWTGRLHVRAIGIPAVVRATSPCSAYLLDGHCLNALPALPENSYKNSFGHVLVLGGAPGLSGAAHLAARAALRAGAGLVTAAAPAASLPEIKSGWPEIMTLALTEPGERQWPGTLPEEFRELCARCTALVVGPGMGRGEDAARFLAALLDMPRRPPTVFDADALILLGRRPDLLERITSRDILTPHPGEAAALLACDTAVVQADRPAALSTLRTRCAGVIVLKGAGTLVGQADAPLLISPYDVPQLAMGGSGDVLAGCLGGLLALGDASARPSLCTAGLGVALHALAGRACAAFWPERGNRASELADTLPRVRARFAHGNPDKAEREVLPWPE</sequence>
<keyword evidence="7 17" id="KW-0067">ATP-binding</keyword>
<feature type="domain" description="YjeF N-terminal" evidence="21">
    <location>
        <begin position="20"/>
        <end position="229"/>
    </location>
</feature>
<dbReference type="Pfam" id="PF03853">
    <property type="entry name" value="YjeF_N"/>
    <property type="match status" value="1"/>
</dbReference>
<evidence type="ECO:0000256" key="16">
    <source>
        <dbReference type="ARBA" id="ARBA00049209"/>
    </source>
</evidence>
<evidence type="ECO:0000256" key="15">
    <source>
        <dbReference type="ARBA" id="ARBA00048238"/>
    </source>
</evidence>
<evidence type="ECO:0000256" key="17">
    <source>
        <dbReference type="HAMAP-Rule" id="MF_01965"/>
    </source>
</evidence>
<proteinExistence type="inferred from homology"/>
<dbReference type="SUPFAM" id="SSF64153">
    <property type="entry name" value="YjeF N-terminal domain-like"/>
    <property type="match status" value="1"/>
</dbReference>
<evidence type="ECO:0000259" key="20">
    <source>
        <dbReference type="PROSITE" id="PS51383"/>
    </source>
</evidence>
<evidence type="ECO:0000256" key="11">
    <source>
        <dbReference type="ARBA" id="ARBA00023235"/>
    </source>
</evidence>
<dbReference type="GO" id="GO:0046496">
    <property type="term" value="P:nicotinamide nucleotide metabolic process"/>
    <property type="evidence" value="ECO:0007669"/>
    <property type="project" value="UniProtKB-UniRule"/>
</dbReference>
<evidence type="ECO:0000256" key="5">
    <source>
        <dbReference type="ARBA" id="ARBA00022723"/>
    </source>
</evidence>
<feature type="binding site" evidence="18">
    <location>
        <begin position="69"/>
        <end position="73"/>
    </location>
    <ligand>
        <name>(6S)-NADPHX</name>
        <dbReference type="ChEBI" id="CHEBI:64076"/>
    </ligand>
</feature>
<dbReference type="Proteomes" id="UP000069241">
    <property type="component" value="Chromosome"/>
</dbReference>
<evidence type="ECO:0000256" key="9">
    <source>
        <dbReference type="ARBA" id="ARBA00022958"/>
    </source>
</evidence>
<evidence type="ECO:0000313" key="22">
    <source>
        <dbReference type="EMBL" id="AMD89712.1"/>
    </source>
</evidence>
<feature type="binding site" evidence="18">
    <location>
        <position position="70"/>
    </location>
    <ligand>
        <name>K(+)</name>
        <dbReference type="ChEBI" id="CHEBI:29103"/>
    </ligand>
</feature>
<comment type="function">
    <text evidence="17">Catalyzes the dehydration of the S-form of NAD(P)HX at the expense of ADP, which is converted to AMP. Together with NAD(P)HX epimerase, which catalyzes the epimerization of the S- and R-forms, the enzyme allows the repair of both epimers of NAD(P)HX, a damaged form of NAD(P)H that is a result of enzymatic or heat-dependent hydration.</text>
</comment>
<gene>
    <name evidence="18" type="primary">nnrE</name>
    <name evidence="17" type="synonym">nnrD</name>
    <name evidence="22" type="ORF">AXF13_06075</name>
</gene>
<evidence type="ECO:0000256" key="8">
    <source>
        <dbReference type="ARBA" id="ARBA00022857"/>
    </source>
</evidence>
<reference evidence="23" key="1">
    <citation type="submission" date="2016-02" db="EMBL/GenBank/DDBJ databases">
        <authorList>
            <person name="Holder M.E."/>
            <person name="Ajami N.J."/>
            <person name="Petrosino J.F."/>
        </authorList>
    </citation>
    <scope>NUCLEOTIDE SEQUENCE [LARGE SCALE GENOMIC DNA]</scope>
    <source>
        <strain evidence="23">CCUG 45958</strain>
    </source>
</reference>
<evidence type="ECO:0000256" key="13">
    <source>
        <dbReference type="ARBA" id="ARBA00023268"/>
    </source>
</evidence>
<dbReference type="GO" id="GO:0052856">
    <property type="term" value="F:NAD(P)HX epimerase activity"/>
    <property type="evidence" value="ECO:0007669"/>
    <property type="project" value="UniProtKB-UniRule"/>
</dbReference>
<keyword evidence="8 17" id="KW-0521">NADP</keyword>
<evidence type="ECO:0000259" key="21">
    <source>
        <dbReference type="PROSITE" id="PS51385"/>
    </source>
</evidence>
<dbReference type="RefSeq" id="WP_062252046.1">
    <property type="nucleotide sequence ID" value="NZ_CP014229.1"/>
</dbReference>
<dbReference type="InterPro" id="IPR029056">
    <property type="entry name" value="Ribokinase-like"/>
</dbReference>
<evidence type="ECO:0000256" key="1">
    <source>
        <dbReference type="ARBA" id="ARBA00000013"/>
    </source>
</evidence>
<keyword evidence="10 17" id="KW-0520">NAD</keyword>
<dbReference type="STRING" id="44742.AXF13_06075"/>
<dbReference type="InterPro" id="IPR000631">
    <property type="entry name" value="CARKD"/>
</dbReference>
<evidence type="ECO:0000256" key="3">
    <source>
        <dbReference type="ARBA" id="ARBA00006001"/>
    </source>
</evidence>
<dbReference type="PROSITE" id="PS01050">
    <property type="entry name" value="YJEF_C_2"/>
    <property type="match status" value="1"/>
</dbReference>
<comment type="function">
    <text evidence="14 19">Bifunctional enzyme that catalyzes the epimerization of the S- and R-forms of NAD(P)HX and the dehydration of the S-form of NAD(P)HX at the expense of ADP, which is converted to AMP. This allows the repair of both epimers of NAD(P)HX, a damaged form of NAD(P)H that is a result of enzymatic or heat-dependent hydration.</text>
</comment>
<comment type="catalytic activity">
    <reaction evidence="1 18 19">
        <text>(6R)-NADHX = (6S)-NADHX</text>
        <dbReference type="Rhea" id="RHEA:32215"/>
        <dbReference type="ChEBI" id="CHEBI:64074"/>
        <dbReference type="ChEBI" id="CHEBI:64075"/>
        <dbReference type="EC" id="5.1.99.6"/>
    </reaction>
</comment>
<accession>A0A0X8JJG3</accession>
<dbReference type="NCBIfam" id="TIGR00197">
    <property type="entry name" value="yjeF_nterm"/>
    <property type="match status" value="1"/>
</dbReference>
<comment type="similarity">
    <text evidence="18">Belongs to the NnrE/AIBP family.</text>
</comment>
<comment type="cofactor">
    <cofactor evidence="18 19">
        <name>K(+)</name>
        <dbReference type="ChEBI" id="CHEBI:29103"/>
    </cofactor>
    <text evidence="18 19">Binds 1 potassium ion per subunit.</text>
</comment>
<evidence type="ECO:0000256" key="4">
    <source>
        <dbReference type="ARBA" id="ARBA00009524"/>
    </source>
</evidence>
<keyword evidence="11 18" id="KW-0413">Isomerase</keyword>
<dbReference type="PROSITE" id="PS51383">
    <property type="entry name" value="YJEF_C_3"/>
    <property type="match status" value="1"/>
</dbReference>
<evidence type="ECO:0000313" key="23">
    <source>
        <dbReference type="Proteomes" id="UP000069241"/>
    </source>
</evidence>
<dbReference type="PROSITE" id="PS51385">
    <property type="entry name" value="YJEF_N"/>
    <property type="match status" value="1"/>
</dbReference>
<comment type="similarity">
    <text evidence="4 19">In the C-terminal section; belongs to the NnrD/CARKD family.</text>
</comment>
<dbReference type="EC" id="5.1.99.6" evidence="19"/>
<organism evidence="22 23">
    <name type="scientific">Desulfovibrio fairfieldensis</name>
    <dbReference type="NCBI Taxonomy" id="44742"/>
    <lineage>
        <taxon>Bacteria</taxon>
        <taxon>Pseudomonadati</taxon>
        <taxon>Thermodesulfobacteriota</taxon>
        <taxon>Desulfovibrionia</taxon>
        <taxon>Desulfovibrionales</taxon>
        <taxon>Desulfovibrionaceae</taxon>
        <taxon>Desulfovibrio</taxon>
    </lineage>
</organism>
<comment type="similarity">
    <text evidence="17">Belongs to the NnrD/CARKD family.</text>
</comment>
<dbReference type="Gene3D" id="3.40.50.10260">
    <property type="entry name" value="YjeF N-terminal domain"/>
    <property type="match status" value="1"/>
</dbReference>
<evidence type="ECO:0000256" key="14">
    <source>
        <dbReference type="ARBA" id="ARBA00025153"/>
    </source>
</evidence>
<dbReference type="CDD" id="cd01171">
    <property type="entry name" value="YXKO-related"/>
    <property type="match status" value="1"/>
</dbReference>
<feature type="binding site" evidence="17">
    <location>
        <position position="463"/>
    </location>
    <ligand>
        <name>(6S)-NADPHX</name>
        <dbReference type="ChEBI" id="CHEBI:64076"/>
    </ligand>
</feature>
<dbReference type="EMBL" id="CP014229">
    <property type="protein sequence ID" value="AMD89712.1"/>
    <property type="molecule type" value="Genomic_DNA"/>
</dbReference>
<dbReference type="GO" id="GO:0046872">
    <property type="term" value="F:metal ion binding"/>
    <property type="evidence" value="ECO:0007669"/>
    <property type="project" value="UniProtKB-UniRule"/>
</dbReference>
<dbReference type="EC" id="4.2.1.136" evidence="19"/>